<protein>
    <recommendedName>
        <fullName evidence="7">Nicotinamide phosphoribosyltransferase</fullName>
        <ecNumber evidence="6">2.4.2.12</ecNumber>
    </recommendedName>
</protein>
<dbReference type="PANTHER" id="PTHR43816:SF1">
    <property type="entry name" value="NICOTINAMIDE PHOSPHORIBOSYLTRANSFERASE"/>
    <property type="match status" value="1"/>
</dbReference>
<dbReference type="GO" id="GO:0047280">
    <property type="term" value="F:nicotinamide phosphoribosyltransferase activity"/>
    <property type="evidence" value="ECO:0007669"/>
    <property type="project" value="UniProtKB-EC"/>
</dbReference>
<accession>A0A377J3C8</accession>
<gene>
    <name evidence="11" type="ORF">NCTC12410_00826</name>
</gene>
<dbReference type="SUPFAM" id="SSF51690">
    <property type="entry name" value="Nicotinate/Quinolinate PRTase C-terminal domain-like"/>
    <property type="match status" value="1"/>
</dbReference>
<evidence type="ECO:0000313" key="11">
    <source>
        <dbReference type="EMBL" id="STO97007.1"/>
    </source>
</evidence>
<evidence type="ECO:0000256" key="5">
    <source>
        <dbReference type="ARBA" id="ARBA00035007"/>
    </source>
</evidence>
<name>A0A377J3C8_9HELI</name>
<comment type="similarity">
    <text evidence="1">Belongs to the NAPRTase family.</text>
</comment>
<dbReference type="OrthoDB" id="394882at2"/>
<keyword evidence="2" id="KW-0662">Pyridine nucleotide biosynthesis</keyword>
<comment type="pathway">
    <text evidence="5">Cofactor biosynthesis; NAD(+) biosynthesis; nicotinamide D-ribonucleotide from 5-phospho-alpha-D-ribose 1-diphosphate and nicotinamide: step 1/1.</text>
</comment>
<proteinExistence type="inferred from homology"/>
<evidence type="ECO:0000256" key="7">
    <source>
        <dbReference type="ARBA" id="ARBA00035036"/>
    </source>
</evidence>
<dbReference type="InterPro" id="IPR041529">
    <property type="entry name" value="DUF5598"/>
</dbReference>
<dbReference type="InterPro" id="IPR041525">
    <property type="entry name" value="N/Namide_PRibTrfase"/>
</dbReference>
<dbReference type="Pfam" id="PF04095">
    <property type="entry name" value="NAPRTase"/>
    <property type="match status" value="1"/>
</dbReference>
<evidence type="ECO:0000256" key="6">
    <source>
        <dbReference type="ARBA" id="ARBA00035024"/>
    </source>
</evidence>
<keyword evidence="4 11" id="KW-0808">Transferase</keyword>
<dbReference type="EC" id="2.4.2.12" evidence="6"/>
<dbReference type="InterPro" id="IPR016471">
    <property type="entry name" value="Nicotinamide_PRibTrfase"/>
</dbReference>
<evidence type="ECO:0000256" key="1">
    <source>
        <dbReference type="ARBA" id="ARBA00010897"/>
    </source>
</evidence>
<dbReference type="InterPro" id="IPR013785">
    <property type="entry name" value="Aldolase_TIM"/>
</dbReference>
<evidence type="ECO:0000259" key="10">
    <source>
        <dbReference type="Pfam" id="PF18127"/>
    </source>
</evidence>
<reference evidence="11 12" key="1">
    <citation type="submission" date="2018-06" db="EMBL/GenBank/DDBJ databases">
        <authorList>
            <consortium name="Pathogen Informatics"/>
            <person name="Doyle S."/>
        </authorList>
    </citation>
    <scope>NUCLEOTIDE SEQUENCE [LARGE SCALE GENOMIC DNA]</scope>
    <source>
        <strain evidence="11 12">NCTC12410</strain>
    </source>
</reference>
<dbReference type="Pfam" id="PF18127">
    <property type="entry name" value="NAMPT_N"/>
    <property type="match status" value="1"/>
</dbReference>
<dbReference type="PANTHER" id="PTHR43816">
    <property type="entry name" value="NICOTINAMIDE PHOSPHORIBOSYLTRANSFERASE"/>
    <property type="match status" value="1"/>
</dbReference>
<feature type="domain" description="Nicotinamide phosphoribosyltransferase N-terminal" evidence="10">
    <location>
        <begin position="13"/>
        <end position="68"/>
    </location>
</feature>
<dbReference type="AlphaFoldDB" id="A0A377J3C8"/>
<keyword evidence="3 11" id="KW-0328">Glycosyltransferase</keyword>
<dbReference type="EMBL" id="UGHV01000001">
    <property type="protein sequence ID" value="STO97007.1"/>
    <property type="molecule type" value="Genomic_DNA"/>
</dbReference>
<evidence type="ECO:0000313" key="12">
    <source>
        <dbReference type="Proteomes" id="UP000254841"/>
    </source>
</evidence>
<feature type="domain" description="Nicotinate/nicotinamide phosphoribosyltransferase" evidence="9">
    <location>
        <begin position="191"/>
        <end position="431"/>
    </location>
</feature>
<organism evidence="11 12">
    <name type="scientific">Helicobacter canis</name>
    <dbReference type="NCBI Taxonomy" id="29419"/>
    <lineage>
        <taxon>Bacteria</taxon>
        <taxon>Pseudomonadati</taxon>
        <taxon>Campylobacterota</taxon>
        <taxon>Epsilonproteobacteria</taxon>
        <taxon>Campylobacterales</taxon>
        <taxon>Helicobacteraceae</taxon>
        <taxon>Helicobacter</taxon>
    </lineage>
</organism>
<sequence length="480" mass="54378">MQPKCNNHPYPKLLFIADCYKYTHAAMYPKGVEEVYSVLYCRNPRLDLSTLNGHIVAFGMRQAIQKLYSLYDEFINTPKESVQAGLAFLYSDFMKLDPTQESYAFLLDKWLALPKDMPLRFKLLPEGSFITSNTPIITISCDQAKHCWFVNFVETYLNSELWKSCFVATQAALFKRIEYDCAGGYIDESYNFHDFAQRGMNGIADCYASSMGHLLFFSGSDSMMALQNVCENYGGDVSMLGSIPASEHSVMCLGGESGELESFKRIMRTFPASMVSIVADTWNLWAIIQALRDDEEAYMMIQKRPQPIVLRPDSGDPFAILTGDEGASDPRAQKGVIRLLDEYFGLDRVKIIYGDAITLDRAREIYKWCKDNAYNPTQFLCFGVGSYAYNSGIRDDVGLVSKMTWARINGKSHNLIKQPITGNEKTSLSGKVALNARYEVVQFLEQEISDDRLNTDLSLPSLRDLRAFCKQEFLRVVQGR</sequence>
<dbReference type="Proteomes" id="UP000254841">
    <property type="component" value="Unassembled WGS sequence"/>
</dbReference>
<dbReference type="RefSeq" id="WP_115011288.1">
    <property type="nucleotide sequence ID" value="NZ_UGHV01000001.1"/>
</dbReference>
<evidence type="ECO:0000256" key="3">
    <source>
        <dbReference type="ARBA" id="ARBA00022676"/>
    </source>
</evidence>
<comment type="catalytic activity">
    <reaction evidence="8">
        <text>beta-nicotinamide D-ribonucleotide + diphosphate = 5-phospho-alpha-D-ribose 1-diphosphate + nicotinamide + H(+)</text>
        <dbReference type="Rhea" id="RHEA:16149"/>
        <dbReference type="ChEBI" id="CHEBI:14649"/>
        <dbReference type="ChEBI" id="CHEBI:15378"/>
        <dbReference type="ChEBI" id="CHEBI:17154"/>
        <dbReference type="ChEBI" id="CHEBI:33019"/>
        <dbReference type="ChEBI" id="CHEBI:58017"/>
        <dbReference type="EC" id="2.4.2.12"/>
    </reaction>
    <physiologicalReaction direction="right-to-left" evidence="8">
        <dbReference type="Rhea" id="RHEA:16151"/>
    </physiologicalReaction>
</comment>
<evidence type="ECO:0000256" key="2">
    <source>
        <dbReference type="ARBA" id="ARBA00022642"/>
    </source>
</evidence>
<evidence type="ECO:0000256" key="8">
    <source>
        <dbReference type="ARBA" id="ARBA00047835"/>
    </source>
</evidence>
<evidence type="ECO:0000259" key="9">
    <source>
        <dbReference type="Pfam" id="PF04095"/>
    </source>
</evidence>
<dbReference type="Gene3D" id="3.20.20.70">
    <property type="entry name" value="Aldolase class I"/>
    <property type="match status" value="1"/>
</dbReference>
<dbReference type="GO" id="GO:0009435">
    <property type="term" value="P:NAD+ biosynthetic process"/>
    <property type="evidence" value="ECO:0007669"/>
    <property type="project" value="InterPro"/>
</dbReference>
<evidence type="ECO:0000256" key="4">
    <source>
        <dbReference type="ARBA" id="ARBA00022679"/>
    </source>
</evidence>
<dbReference type="InterPro" id="IPR036068">
    <property type="entry name" value="Nicotinate_pribotase-like_C"/>
</dbReference>